<sequence length="122" mass="13518">MEFAYKKVYGIDSLEIDNVQNKLLSLFNEYMLTSISTKESTSTSLPSSSGGGDTITDTGGDIFATDIIQMYLDEPKLEMSSNLDVLDYWKVNTVRHPVSEALEVDDVTEDILKLTLENSPGL</sequence>
<name>A0AAE0EFG4_9ROSI</name>
<evidence type="ECO:0000313" key="2">
    <source>
        <dbReference type="Proteomes" id="UP001281410"/>
    </source>
</evidence>
<keyword evidence="2" id="KW-1185">Reference proteome</keyword>
<proteinExistence type="predicted"/>
<dbReference type="EMBL" id="JANJYJ010000003">
    <property type="protein sequence ID" value="KAK3224530.1"/>
    <property type="molecule type" value="Genomic_DNA"/>
</dbReference>
<accession>A0AAE0EFG4</accession>
<protein>
    <recommendedName>
        <fullName evidence="3">HAT C-terminal dimerisation domain-containing protein</fullName>
    </recommendedName>
</protein>
<comment type="caution">
    <text evidence="1">The sequence shown here is derived from an EMBL/GenBank/DDBJ whole genome shotgun (WGS) entry which is preliminary data.</text>
</comment>
<gene>
    <name evidence="1" type="ORF">Dsin_011555</name>
</gene>
<reference evidence="1" key="1">
    <citation type="journal article" date="2023" name="Plant J.">
        <title>Genome sequences and population genomics provide insights into the demographic history, inbreeding, and mutation load of two 'living fossil' tree species of Dipteronia.</title>
        <authorList>
            <person name="Feng Y."/>
            <person name="Comes H.P."/>
            <person name="Chen J."/>
            <person name="Zhu S."/>
            <person name="Lu R."/>
            <person name="Zhang X."/>
            <person name="Li P."/>
            <person name="Qiu J."/>
            <person name="Olsen K.M."/>
            <person name="Qiu Y."/>
        </authorList>
    </citation>
    <scope>NUCLEOTIDE SEQUENCE</scope>
    <source>
        <strain evidence="1">NBL</strain>
    </source>
</reference>
<evidence type="ECO:0008006" key="3">
    <source>
        <dbReference type="Google" id="ProtNLM"/>
    </source>
</evidence>
<dbReference type="AlphaFoldDB" id="A0AAE0EFG4"/>
<dbReference type="Proteomes" id="UP001281410">
    <property type="component" value="Unassembled WGS sequence"/>
</dbReference>
<evidence type="ECO:0000313" key="1">
    <source>
        <dbReference type="EMBL" id="KAK3224530.1"/>
    </source>
</evidence>
<organism evidence="1 2">
    <name type="scientific">Dipteronia sinensis</name>
    <dbReference type="NCBI Taxonomy" id="43782"/>
    <lineage>
        <taxon>Eukaryota</taxon>
        <taxon>Viridiplantae</taxon>
        <taxon>Streptophyta</taxon>
        <taxon>Embryophyta</taxon>
        <taxon>Tracheophyta</taxon>
        <taxon>Spermatophyta</taxon>
        <taxon>Magnoliopsida</taxon>
        <taxon>eudicotyledons</taxon>
        <taxon>Gunneridae</taxon>
        <taxon>Pentapetalae</taxon>
        <taxon>rosids</taxon>
        <taxon>malvids</taxon>
        <taxon>Sapindales</taxon>
        <taxon>Sapindaceae</taxon>
        <taxon>Hippocastanoideae</taxon>
        <taxon>Acereae</taxon>
        <taxon>Dipteronia</taxon>
    </lineage>
</organism>